<evidence type="ECO:0000313" key="6">
    <source>
        <dbReference type="EMBL" id="MBD8504338.1"/>
    </source>
</evidence>
<feature type="domain" description="UmuC" evidence="5">
    <location>
        <begin position="1"/>
        <end position="76"/>
    </location>
</feature>
<accession>A0ABR9BE89</accession>
<dbReference type="InterPro" id="IPR043502">
    <property type="entry name" value="DNA/RNA_pol_sf"/>
</dbReference>
<dbReference type="InterPro" id="IPR025188">
    <property type="entry name" value="DUF4113"/>
</dbReference>
<keyword evidence="7" id="KW-1185">Reference proteome</keyword>
<keyword evidence="3" id="KW-0234">DNA repair</keyword>
<name>A0ABR9BE89_9RHOO</name>
<dbReference type="InterPro" id="IPR036775">
    <property type="entry name" value="DNA_pol_Y-fam_lit_finger_sf"/>
</dbReference>
<dbReference type="InterPro" id="IPR050116">
    <property type="entry name" value="DNA_polymerase-Y"/>
</dbReference>
<reference evidence="7" key="1">
    <citation type="submission" date="2023-07" db="EMBL/GenBank/DDBJ databases">
        <title>Thauera sp. CAU 1555 isolated from sand of Yaerae Beach.</title>
        <authorList>
            <person name="Kim W."/>
        </authorList>
    </citation>
    <scope>NUCLEOTIDE SEQUENCE [LARGE SCALE GENOMIC DNA]</scope>
    <source>
        <strain evidence="7">CAU 1555</strain>
    </source>
</reference>
<evidence type="ECO:0000256" key="3">
    <source>
        <dbReference type="ARBA" id="ARBA00023204"/>
    </source>
</evidence>
<evidence type="ECO:0000256" key="4">
    <source>
        <dbReference type="ARBA" id="ARBA00023236"/>
    </source>
</evidence>
<dbReference type="Pfam" id="PF13438">
    <property type="entry name" value="DUF4113"/>
    <property type="match status" value="1"/>
</dbReference>
<sequence>MRPSRWRCRRRSISAGRWVIPVCVGIAPTKTLAKLANHIAKRDPCFEGVCDLAQMAPEARASRFAAIEVGEVWGVGRRTAEQLARMNIHTVADLAHADPQAMRRCFSVVVERTVRELNGTACIALEEMAPPKQQIMASRSFGQWAEDLPTLKEAVASYTSRAAEKLRQQDCVAGALTVMIRTNPFKPEAPQYQRSVTVPLTCPTDDTRVLVRIATRTLEGIFQAGFVYQKAGVMLSELTPPTARQASPFGDGEGENARAGPLMATLDAINQRWGRGTVRSLAAGITQPWQMRREQLSPAYTTSWDDLPVVHGG</sequence>
<dbReference type="Proteomes" id="UP000603602">
    <property type="component" value="Unassembled WGS sequence"/>
</dbReference>
<keyword evidence="1" id="KW-0227">DNA damage</keyword>
<dbReference type="RefSeq" id="WP_187719094.1">
    <property type="nucleotide sequence ID" value="NZ_JACTAH010000002.1"/>
</dbReference>
<protein>
    <submittedName>
        <fullName evidence="6">DUF4113 domain-containing protein</fullName>
    </submittedName>
</protein>
<dbReference type="Pfam" id="PF11799">
    <property type="entry name" value="IMS_C"/>
    <property type="match status" value="1"/>
</dbReference>
<dbReference type="PANTHER" id="PTHR11076">
    <property type="entry name" value="DNA REPAIR POLYMERASE UMUC / TRANSFERASE FAMILY MEMBER"/>
    <property type="match status" value="1"/>
</dbReference>
<dbReference type="Gene3D" id="1.10.150.20">
    <property type="entry name" value="5' to 3' exonuclease, C-terminal subdomain"/>
    <property type="match status" value="1"/>
</dbReference>
<dbReference type="PANTHER" id="PTHR11076:SF34">
    <property type="entry name" value="PROTEIN UMUC"/>
    <property type="match status" value="1"/>
</dbReference>
<dbReference type="InterPro" id="IPR017961">
    <property type="entry name" value="DNA_pol_Y-fam_little_finger"/>
</dbReference>
<proteinExistence type="predicted"/>
<comment type="caution">
    <text evidence="6">The sequence shown here is derived from an EMBL/GenBank/DDBJ whole genome shotgun (WGS) entry which is preliminary data.</text>
</comment>
<dbReference type="PROSITE" id="PS50173">
    <property type="entry name" value="UMUC"/>
    <property type="match status" value="1"/>
</dbReference>
<dbReference type="EMBL" id="JACYTO010000002">
    <property type="protein sequence ID" value="MBD8504338.1"/>
    <property type="molecule type" value="Genomic_DNA"/>
</dbReference>
<keyword evidence="2" id="KW-0741">SOS mutagenesis</keyword>
<evidence type="ECO:0000256" key="1">
    <source>
        <dbReference type="ARBA" id="ARBA00022763"/>
    </source>
</evidence>
<evidence type="ECO:0000313" key="7">
    <source>
        <dbReference type="Proteomes" id="UP000603602"/>
    </source>
</evidence>
<dbReference type="InterPro" id="IPR001126">
    <property type="entry name" value="UmuC"/>
</dbReference>
<keyword evidence="4" id="KW-0742">SOS response</keyword>
<evidence type="ECO:0000256" key="2">
    <source>
        <dbReference type="ARBA" id="ARBA00023199"/>
    </source>
</evidence>
<evidence type="ECO:0000259" key="5">
    <source>
        <dbReference type="PROSITE" id="PS50173"/>
    </source>
</evidence>
<dbReference type="Gene3D" id="3.30.1490.100">
    <property type="entry name" value="DNA polymerase, Y-family, little finger domain"/>
    <property type="match status" value="1"/>
</dbReference>
<gene>
    <name evidence="6" type="ORF">IFO67_15710</name>
</gene>
<dbReference type="SUPFAM" id="SSF56672">
    <property type="entry name" value="DNA/RNA polymerases"/>
    <property type="match status" value="1"/>
</dbReference>
<organism evidence="6 7">
    <name type="scientific">Thauera sedimentorum</name>
    <dbReference type="NCBI Taxonomy" id="2767595"/>
    <lineage>
        <taxon>Bacteria</taxon>
        <taxon>Pseudomonadati</taxon>
        <taxon>Pseudomonadota</taxon>
        <taxon>Betaproteobacteria</taxon>
        <taxon>Rhodocyclales</taxon>
        <taxon>Zoogloeaceae</taxon>
        <taxon>Thauera</taxon>
    </lineage>
</organism>